<name>A0ABV8K0G9_9BACL</name>
<evidence type="ECO:0000313" key="2">
    <source>
        <dbReference type="EMBL" id="MFC4100244.1"/>
    </source>
</evidence>
<accession>A0ABV8K0G9</accession>
<dbReference type="EMBL" id="JBHSAM010000023">
    <property type="protein sequence ID" value="MFC4100244.1"/>
    <property type="molecule type" value="Genomic_DNA"/>
</dbReference>
<dbReference type="SUPFAM" id="SSF54593">
    <property type="entry name" value="Glyoxalase/Bleomycin resistance protein/Dihydroxybiphenyl dioxygenase"/>
    <property type="match status" value="1"/>
</dbReference>
<organism evidence="2 3">
    <name type="scientific">Paenibacillus xanthanilyticus</name>
    <dbReference type="NCBI Taxonomy" id="1783531"/>
    <lineage>
        <taxon>Bacteria</taxon>
        <taxon>Bacillati</taxon>
        <taxon>Bacillota</taxon>
        <taxon>Bacilli</taxon>
        <taxon>Bacillales</taxon>
        <taxon>Paenibacillaceae</taxon>
        <taxon>Paenibacillus</taxon>
    </lineage>
</organism>
<dbReference type="InterPro" id="IPR028973">
    <property type="entry name" value="PhnB-like"/>
</dbReference>
<evidence type="ECO:0000313" key="3">
    <source>
        <dbReference type="Proteomes" id="UP001595715"/>
    </source>
</evidence>
<keyword evidence="3" id="KW-1185">Reference proteome</keyword>
<dbReference type="Pfam" id="PF06983">
    <property type="entry name" value="3-dmu-9_3-mt"/>
    <property type="match status" value="1"/>
</dbReference>
<dbReference type="RefSeq" id="WP_377718918.1">
    <property type="nucleotide sequence ID" value="NZ_JBHSAM010000023.1"/>
</dbReference>
<dbReference type="Proteomes" id="UP001595715">
    <property type="component" value="Unassembled WGS sequence"/>
</dbReference>
<proteinExistence type="predicted"/>
<dbReference type="InterPro" id="IPR029068">
    <property type="entry name" value="Glyas_Bleomycin-R_OHBP_Dase"/>
</dbReference>
<comment type="caution">
    <text evidence="2">The sequence shown here is derived from an EMBL/GenBank/DDBJ whole genome shotgun (WGS) entry which is preliminary data.</text>
</comment>
<evidence type="ECO:0000259" key="1">
    <source>
        <dbReference type="Pfam" id="PF06983"/>
    </source>
</evidence>
<dbReference type="PANTHER" id="PTHR33990:SF1">
    <property type="entry name" value="PROTEIN YJDN"/>
    <property type="match status" value="1"/>
</dbReference>
<protein>
    <submittedName>
        <fullName evidence="2">VOC family protein</fullName>
    </submittedName>
</protein>
<dbReference type="Gene3D" id="3.10.180.10">
    <property type="entry name" value="2,3-Dihydroxybiphenyl 1,2-Dioxygenase, domain 1"/>
    <property type="match status" value="1"/>
</dbReference>
<sequence>MAVLKAYIFSDNAREQADYYARILDGKVVLLHIYDELAVSEHQATDRVEHLELHAAGAVFYLADMKGIVRGNALDLTLEYGTDEEAGRVFEALAEGSTVLVPFTSMFWGRMYGRLIDRYGVGWQITTSGQAAADS</sequence>
<dbReference type="PANTHER" id="PTHR33990">
    <property type="entry name" value="PROTEIN YJDN-RELATED"/>
    <property type="match status" value="1"/>
</dbReference>
<gene>
    <name evidence="2" type="ORF">ACFOZ8_11370</name>
</gene>
<feature type="domain" description="PhnB-like" evidence="1">
    <location>
        <begin position="7"/>
        <end position="126"/>
    </location>
</feature>
<reference evidence="3" key="1">
    <citation type="journal article" date="2019" name="Int. J. Syst. Evol. Microbiol.">
        <title>The Global Catalogue of Microorganisms (GCM) 10K type strain sequencing project: providing services to taxonomists for standard genome sequencing and annotation.</title>
        <authorList>
            <consortium name="The Broad Institute Genomics Platform"/>
            <consortium name="The Broad Institute Genome Sequencing Center for Infectious Disease"/>
            <person name="Wu L."/>
            <person name="Ma J."/>
        </authorList>
    </citation>
    <scope>NUCLEOTIDE SEQUENCE [LARGE SCALE GENOMIC DNA]</scope>
    <source>
        <strain evidence="3">IBRC-M 10987</strain>
    </source>
</reference>